<evidence type="ECO:0000256" key="2">
    <source>
        <dbReference type="ARBA" id="ARBA00022448"/>
    </source>
</evidence>
<keyword evidence="8 9" id="KW-0472">Membrane</keyword>
<evidence type="ECO:0000256" key="5">
    <source>
        <dbReference type="ARBA" id="ARBA00022683"/>
    </source>
</evidence>
<dbReference type="GO" id="GO:0015577">
    <property type="term" value="F:galactitol transmembrane transporter activity"/>
    <property type="evidence" value="ECO:0007669"/>
    <property type="project" value="InterPro"/>
</dbReference>
<keyword evidence="2" id="KW-0813">Transport</keyword>
<dbReference type="STRING" id="460384.SAMN05216313_12029"/>
<evidence type="ECO:0000313" key="11">
    <source>
        <dbReference type="EMBL" id="SET93386.1"/>
    </source>
</evidence>
<keyword evidence="7 9" id="KW-1133">Transmembrane helix</keyword>
<evidence type="ECO:0000256" key="9">
    <source>
        <dbReference type="SAM" id="Phobius"/>
    </source>
</evidence>
<feature type="domain" description="PTS EIIC type-2" evidence="10">
    <location>
        <begin position="12"/>
        <end position="446"/>
    </location>
</feature>
<dbReference type="RefSeq" id="WP_092366643.1">
    <property type="nucleotide sequence ID" value="NZ_FOIM01000020.1"/>
</dbReference>
<feature type="transmembrane region" description="Helical" evidence="9">
    <location>
        <begin position="421"/>
        <end position="439"/>
    </location>
</feature>
<organism evidence="11 12">
    <name type="scientific">Enterocloster lavalensis</name>
    <dbReference type="NCBI Taxonomy" id="460384"/>
    <lineage>
        <taxon>Bacteria</taxon>
        <taxon>Bacillati</taxon>
        <taxon>Bacillota</taxon>
        <taxon>Clostridia</taxon>
        <taxon>Lachnospirales</taxon>
        <taxon>Lachnospiraceae</taxon>
        <taxon>Enterocloster</taxon>
    </lineage>
</organism>
<feature type="transmembrane region" description="Helical" evidence="9">
    <location>
        <begin position="14"/>
        <end position="35"/>
    </location>
</feature>
<feature type="transmembrane region" description="Helical" evidence="9">
    <location>
        <begin position="312"/>
        <end position="330"/>
    </location>
</feature>
<dbReference type="InterPro" id="IPR004703">
    <property type="entry name" value="PTS_sugar-sp_permease"/>
</dbReference>
<feature type="transmembrane region" description="Helical" evidence="9">
    <location>
        <begin position="336"/>
        <end position="355"/>
    </location>
</feature>
<keyword evidence="4" id="KW-0762">Sugar transport</keyword>
<evidence type="ECO:0000256" key="7">
    <source>
        <dbReference type="ARBA" id="ARBA00022989"/>
    </source>
</evidence>
<keyword evidence="12" id="KW-1185">Reference proteome</keyword>
<keyword evidence="6 9" id="KW-0812">Transmembrane</keyword>
<dbReference type="InterPro" id="IPR013014">
    <property type="entry name" value="PTS_EIIC_2"/>
</dbReference>
<dbReference type="EMBL" id="FOIM01000020">
    <property type="protein sequence ID" value="SET93386.1"/>
    <property type="molecule type" value="Genomic_DNA"/>
</dbReference>
<name>A0A1I0I9L2_9FIRM</name>
<dbReference type="GO" id="GO:0005886">
    <property type="term" value="C:plasma membrane"/>
    <property type="evidence" value="ECO:0007669"/>
    <property type="project" value="UniProtKB-SubCell"/>
</dbReference>
<gene>
    <name evidence="11" type="ORF">SAMN05216313_12029</name>
</gene>
<dbReference type="Pfam" id="PF03611">
    <property type="entry name" value="EIIC-GAT"/>
    <property type="match status" value="1"/>
</dbReference>
<dbReference type="GeneID" id="93277032"/>
<keyword evidence="5" id="KW-0598">Phosphotransferase system</keyword>
<comment type="subcellular location">
    <subcellularLocation>
        <location evidence="1">Cell membrane</location>
        <topology evidence="1">Multi-pass membrane protein</topology>
    </subcellularLocation>
</comment>
<feature type="transmembrane region" description="Helical" evidence="9">
    <location>
        <begin position="47"/>
        <end position="75"/>
    </location>
</feature>
<feature type="transmembrane region" description="Helical" evidence="9">
    <location>
        <begin position="95"/>
        <end position="118"/>
    </location>
</feature>
<protein>
    <submittedName>
        <fullName evidence="11">PTS system, galactitol-specific IIC component</fullName>
    </submittedName>
</protein>
<dbReference type="PROSITE" id="PS51104">
    <property type="entry name" value="PTS_EIIC_TYPE_2"/>
    <property type="match status" value="1"/>
</dbReference>
<evidence type="ECO:0000313" key="12">
    <source>
        <dbReference type="Proteomes" id="UP000198508"/>
    </source>
</evidence>
<dbReference type="InterPro" id="IPR013853">
    <property type="entry name" value="EIIC-GAT"/>
</dbReference>
<sequence length="457" mass="49723">MNSILELLVKAGNFVSNIGSMVMIPVILVIVGLFFRISLPKAIRSGLLVGAEFVGLNLVTGLLTSNIGVAAKLLFERFNLNLKFVDGGWAAAAGIAYSTEVGALIIPVILAVNILLLFLHLTRTVNIDIWNFWHFAFAGSMVMVLTGSMFYGFLAAIAYCVFSLRLADYIAKNMQDVLGMEGITITESAAIATAPIAMVMDKIYDHIPVLKDAKGDVKALNRKMGALGEPVVIGFVLGIVLGAVCSYSFRETVELGINLGAVMLMMPRMVKVIMEGLLPISEAAREFMQKRFSGEEYYIGLDSALACGHENCVAISVLIIPFYILFAIITPGNQTLPFGALAGTVFAGCITNGIHRGNFVRTYLTCIIQTVIGLYIGTLIGPLFTELAKSIGYQFPEGATGITYYCPGGWAYSTIIYSMKYKMIGVVIVAVLLVGWYYITREKSADRKYRFMTATRK</sequence>
<proteinExistence type="predicted"/>
<accession>A0A1I0I9L2</accession>
<dbReference type="PANTHER" id="PTHR37324">
    <property type="entry name" value="PTS SYSTEM GALACTITOL-SPECIFIC EIIC COMPONENT"/>
    <property type="match status" value="1"/>
</dbReference>
<evidence type="ECO:0000256" key="6">
    <source>
        <dbReference type="ARBA" id="ARBA00022692"/>
    </source>
</evidence>
<dbReference type="PIRSF" id="PIRSF006304">
    <property type="entry name" value="GatC"/>
    <property type="match status" value="1"/>
</dbReference>
<feature type="transmembrane region" description="Helical" evidence="9">
    <location>
        <begin position="153"/>
        <end position="171"/>
    </location>
</feature>
<keyword evidence="3" id="KW-1003">Cell membrane</keyword>
<dbReference type="AlphaFoldDB" id="A0A1I0I9L2"/>
<evidence type="ECO:0000256" key="8">
    <source>
        <dbReference type="ARBA" id="ARBA00023136"/>
    </source>
</evidence>
<evidence type="ECO:0000259" key="10">
    <source>
        <dbReference type="PROSITE" id="PS51104"/>
    </source>
</evidence>
<evidence type="ECO:0000256" key="3">
    <source>
        <dbReference type="ARBA" id="ARBA00022475"/>
    </source>
</evidence>
<feature type="transmembrane region" description="Helical" evidence="9">
    <location>
        <begin position="362"/>
        <end position="384"/>
    </location>
</feature>
<feature type="transmembrane region" description="Helical" evidence="9">
    <location>
        <begin position="231"/>
        <end position="249"/>
    </location>
</feature>
<dbReference type="Proteomes" id="UP000198508">
    <property type="component" value="Unassembled WGS sequence"/>
</dbReference>
<evidence type="ECO:0000256" key="1">
    <source>
        <dbReference type="ARBA" id="ARBA00004651"/>
    </source>
</evidence>
<dbReference type="PANTHER" id="PTHR37324:SF2">
    <property type="entry name" value="PTS SYSTEM GALACTITOL-SPECIFIC EIIC COMPONENT"/>
    <property type="match status" value="1"/>
</dbReference>
<dbReference type="GO" id="GO:0009401">
    <property type="term" value="P:phosphoenolpyruvate-dependent sugar phosphotransferase system"/>
    <property type="evidence" value="ECO:0007669"/>
    <property type="project" value="UniProtKB-KW"/>
</dbReference>
<evidence type="ECO:0000256" key="4">
    <source>
        <dbReference type="ARBA" id="ARBA00022597"/>
    </source>
</evidence>
<reference evidence="12" key="1">
    <citation type="submission" date="2016-10" db="EMBL/GenBank/DDBJ databases">
        <authorList>
            <person name="Varghese N."/>
            <person name="Submissions S."/>
        </authorList>
    </citation>
    <scope>NUCLEOTIDE SEQUENCE [LARGE SCALE GENOMIC DNA]</scope>
    <source>
        <strain evidence="12">NLAE-zl-G277</strain>
    </source>
</reference>